<gene>
    <name evidence="1" type="ORF">J3R73_004976</name>
</gene>
<keyword evidence="2" id="KW-1185">Reference proteome</keyword>
<organism evidence="1 2">
    <name type="scientific">Labrys monachus</name>
    <dbReference type="NCBI Taxonomy" id="217067"/>
    <lineage>
        <taxon>Bacteria</taxon>
        <taxon>Pseudomonadati</taxon>
        <taxon>Pseudomonadota</taxon>
        <taxon>Alphaproteobacteria</taxon>
        <taxon>Hyphomicrobiales</taxon>
        <taxon>Xanthobacteraceae</taxon>
        <taxon>Labrys</taxon>
    </lineage>
</organism>
<dbReference type="EMBL" id="JAUSVK010000001">
    <property type="protein sequence ID" value="MDQ0395184.1"/>
    <property type="molecule type" value="Genomic_DNA"/>
</dbReference>
<proteinExistence type="predicted"/>
<reference evidence="1 2" key="1">
    <citation type="submission" date="2023-07" db="EMBL/GenBank/DDBJ databases">
        <title>Genomic Encyclopedia of Type Strains, Phase IV (KMG-IV): sequencing the most valuable type-strain genomes for metagenomic binning, comparative biology and taxonomic classification.</title>
        <authorList>
            <person name="Goeker M."/>
        </authorList>
    </citation>
    <scope>NUCLEOTIDE SEQUENCE [LARGE SCALE GENOMIC DNA]</scope>
    <source>
        <strain evidence="1 2">DSM 5896</strain>
    </source>
</reference>
<name>A0ABU0FKP3_9HYPH</name>
<evidence type="ECO:0000313" key="2">
    <source>
        <dbReference type="Proteomes" id="UP001237448"/>
    </source>
</evidence>
<dbReference type="Proteomes" id="UP001237448">
    <property type="component" value="Unassembled WGS sequence"/>
</dbReference>
<dbReference type="RefSeq" id="WP_307433634.1">
    <property type="nucleotide sequence ID" value="NZ_JAUSVK010000001.1"/>
</dbReference>
<comment type="caution">
    <text evidence="1">The sequence shown here is derived from an EMBL/GenBank/DDBJ whole genome shotgun (WGS) entry which is preliminary data.</text>
</comment>
<protein>
    <submittedName>
        <fullName evidence="1">Uncharacterized protein</fullName>
    </submittedName>
</protein>
<accession>A0ABU0FKP3</accession>
<sequence>MPNITPIQGNTRVIFSAAELNTLLIDAAAAAIGQSIGTANVYVVNSDGEPLQSPQVIQSARVIAIGVTPES</sequence>
<evidence type="ECO:0000313" key="1">
    <source>
        <dbReference type="EMBL" id="MDQ0395184.1"/>
    </source>
</evidence>